<evidence type="ECO:0000256" key="6">
    <source>
        <dbReference type="ARBA" id="ARBA00022989"/>
    </source>
</evidence>
<comment type="similarity">
    <text evidence="2">Belongs to the MreD family.</text>
</comment>
<organism evidence="9 10">
    <name type="scientific">Azospirillum brasilense</name>
    <dbReference type="NCBI Taxonomy" id="192"/>
    <lineage>
        <taxon>Bacteria</taxon>
        <taxon>Pseudomonadati</taxon>
        <taxon>Pseudomonadota</taxon>
        <taxon>Alphaproteobacteria</taxon>
        <taxon>Rhodospirillales</taxon>
        <taxon>Azospirillaceae</taxon>
        <taxon>Azospirillum</taxon>
    </lineage>
</organism>
<dbReference type="NCBIfam" id="TIGR03426">
    <property type="entry name" value="shape_MreD"/>
    <property type="match status" value="1"/>
</dbReference>
<evidence type="ECO:0000256" key="3">
    <source>
        <dbReference type="ARBA" id="ARBA00022475"/>
    </source>
</evidence>
<evidence type="ECO:0000256" key="8">
    <source>
        <dbReference type="SAM" id="Phobius"/>
    </source>
</evidence>
<dbReference type="InterPro" id="IPR026034">
    <property type="entry name" value="MreD_proteobac"/>
</dbReference>
<dbReference type="PANTHER" id="PTHR37484">
    <property type="entry name" value="ROD SHAPE-DETERMINING PROTEIN MRED"/>
    <property type="match status" value="1"/>
</dbReference>
<dbReference type="EMBL" id="QOKV01000032">
    <property type="protein sequence ID" value="KAA0677739.1"/>
    <property type="molecule type" value="Genomic_DNA"/>
</dbReference>
<evidence type="ECO:0000256" key="7">
    <source>
        <dbReference type="ARBA" id="ARBA00023136"/>
    </source>
</evidence>
<keyword evidence="7 8" id="KW-0472">Membrane</keyword>
<dbReference type="PANTHER" id="PTHR37484:SF1">
    <property type="entry name" value="ROD SHAPE-DETERMINING PROTEIN MRED"/>
    <property type="match status" value="1"/>
</dbReference>
<dbReference type="GO" id="GO:0008360">
    <property type="term" value="P:regulation of cell shape"/>
    <property type="evidence" value="ECO:0007669"/>
    <property type="project" value="UniProtKB-KW"/>
</dbReference>
<keyword evidence="4 8" id="KW-0812">Transmembrane</keyword>
<dbReference type="InterPro" id="IPR007227">
    <property type="entry name" value="Cell_shape_determining_MreD"/>
</dbReference>
<accession>A0A6L3ASX2</accession>
<dbReference type="Proteomes" id="UP000476837">
    <property type="component" value="Unassembled WGS sequence"/>
</dbReference>
<evidence type="ECO:0000313" key="10">
    <source>
        <dbReference type="Proteomes" id="UP000476837"/>
    </source>
</evidence>
<dbReference type="Pfam" id="PF04093">
    <property type="entry name" value="MreD"/>
    <property type="match status" value="1"/>
</dbReference>
<evidence type="ECO:0000256" key="5">
    <source>
        <dbReference type="ARBA" id="ARBA00022960"/>
    </source>
</evidence>
<feature type="transmembrane region" description="Helical" evidence="8">
    <location>
        <begin position="141"/>
        <end position="161"/>
    </location>
</feature>
<comment type="caution">
    <text evidence="9">The sequence shown here is derived from an EMBL/GenBank/DDBJ whole genome shotgun (WGS) entry which is preliminary data.</text>
</comment>
<name>A0A6L3ASX2_AZOBR</name>
<keyword evidence="3" id="KW-1003">Cell membrane</keyword>
<feature type="transmembrane region" description="Helical" evidence="8">
    <location>
        <begin position="38"/>
        <end position="55"/>
    </location>
</feature>
<evidence type="ECO:0000256" key="1">
    <source>
        <dbReference type="ARBA" id="ARBA00004651"/>
    </source>
</evidence>
<comment type="subcellular location">
    <subcellularLocation>
        <location evidence="1">Cell membrane</location>
        <topology evidence="1">Multi-pass membrane protein</topology>
    </subcellularLocation>
</comment>
<dbReference type="RefSeq" id="WP_149167911.1">
    <property type="nucleotide sequence ID" value="NZ_QOKV01000032.1"/>
</dbReference>
<evidence type="ECO:0000313" key="9">
    <source>
        <dbReference type="EMBL" id="KAA0677739.1"/>
    </source>
</evidence>
<gene>
    <name evidence="9" type="primary">mreD</name>
    <name evidence="9" type="ORF">DS837_28845</name>
</gene>
<reference evidence="9 10" key="1">
    <citation type="submission" date="2018-07" db="EMBL/GenBank/DDBJ databases">
        <title>Genome sequence of Roseomonas fauriae ATCC 49958.</title>
        <authorList>
            <person name="Sant'Anna F.H."/>
            <person name="Baldani J.I."/>
            <person name="Zilli J.E."/>
            <person name="Reis V.M."/>
            <person name="Hartmann A."/>
            <person name="Cruz L."/>
            <person name="de Souza E.M."/>
            <person name="de Oliveira Pedrosa F."/>
            <person name="Passaglia L.M.P."/>
        </authorList>
    </citation>
    <scope>NUCLEOTIDE SEQUENCE [LARGE SCALE GENOMIC DNA]</scope>
    <source>
        <strain evidence="9 10">ATCC 49958</strain>
    </source>
</reference>
<evidence type="ECO:0000256" key="2">
    <source>
        <dbReference type="ARBA" id="ARBA00007776"/>
    </source>
</evidence>
<feature type="transmembrane region" description="Helical" evidence="8">
    <location>
        <begin position="75"/>
        <end position="95"/>
    </location>
</feature>
<proteinExistence type="inferred from homology"/>
<dbReference type="GO" id="GO:0005886">
    <property type="term" value="C:plasma membrane"/>
    <property type="evidence" value="ECO:0007669"/>
    <property type="project" value="UniProtKB-SubCell"/>
</dbReference>
<dbReference type="AlphaFoldDB" id="A0A6L3ASX2"/>
<evidence type="ECO:0000256" key="4">
    <source>
        <dbReference type="ARBA" id="ARBA00022692"/>
    </source>
</evidence>
<feature type="transmembrane region" description="Helical" evidence="8">
    <location>
        <begin position="107"/>
        <end position="129"/>
    </location>
</feature>
<protein>
    <submittedName>
        <fullName evidence="9">Rod shape-determining protein MreD</fullName>
    </submittedName>
</protein>
<sequence length="174" mass="18986">MTLTLWQRLDKTGRNLAPFAVTVMLALAGMIPVPLPGYASVAPFLTAIAVYYWAIHRPDLMGPGTAFLIGLLQDLLTGGPLGVNALVLVLVHWAVSSQRRVLASSTFALMWFGFGLVMMGVACIQWLAFSVLQATVLPFRPALFQALLTMAFFPAIAWTLIRVHRAFLRDDGQG</sequence>
<keyword evidence="6 8" id="KW-1133">Transmembrane helix</keyword>
<keyword evidence="5" id="KW-0133">Cell shape</keyword>